<dbReference type="SMART" id="SM00066">
    <property type="entry name" value="GAL4"/>
    <property type="match status" value="1"/>
</dbReference>
<dbReference type="GO" id="GO:0005634">
    <property type="term" value="C:nucleus"/>
    <property type="evidence" value="ECO:0007669"/>
    <property type="project" value="UniProtKB-SubCell"/>
</dbReference>
<dbReference type="PANTHER" id="PTHR37534:SF12">
    <property type="entry name" value="ZN(2)-C6 FUNGAL-TYPE DOMAIN-CONTAINING PROTEIN"/>
    <property type="match status" value="1"/>
</dbReference>
<feature type="region of interest" description="Disordered" evidence="3">
    <location>
        <begin position="36"/>
        <end position="55"/>
    </location>
</feature>
<dbReference type="CDD" id="cd00067">
    <property type="entry name" value="GAL4"/>
    <property type="match status" value="1"/>
</dbReference>
<sequence length="735" mass="82156">MSTKAAAVANALNTSNKSFTPTKVSRTMAMSKITKVTKRSEGPQVMSGGKTHKRSRSGKCGMAAYFGATITDLKKTGCFTCRLRRKKCDEAKPACKACRHLGLACEYKRPIWWNDNNLRKAQKELIKTLIKKTKTTEKQQSKEAATHLSGAHTPPSLSRSVPTSATSPGSTHARTRGVSEDSQYEDYDTQFYTEDHHDPYNAQIMSQYTYAHEPSIAQYYRYPTYPSTPYEVDVKTERQTYINNVPTRKDSSISTFSTYQHPHTALPPLLEQDWMPEPEIMYEQGQDMFSEYPAQQEYMEFPPAPQATTETTINIDLDDCDKHLLEHFFVHVLPLVFPVMDANKNGSANSKVIIPALESNKTYLSSCLSAAAIHLRSQTQESNEQLDSDIVRHRYATISQLCEALNHDTEHDKILEATLAMITLPCTVGRPDDTLPDIPWHKHFEAAHSLIQRLQLPAMLLEAHSGNNQIQAPFNMTVAAWIDILGATMLGQAPRFADVYREKHLAGSKSGLAEVMGCDDRIMYLISELSCLANLQQNGTISEEQLCSHITTLGQQIEVHESNLAGTYDSAITESGSIRPRILQRNITLLFSKAARVYLCSLIPGITRHDPTMRNLLNEFTQLLELIPAGAYGFDRSVVWPLLIAGAHSTRDSVFRAAFAERVALLAELGEAGSFGRMARLLQEVWNNNDIVDSIVEAGSETPGGPSLLSQQLPQQQDVHWRDVMQTKGWDFLLI</sequence>
<reference evidence="5" key="1">
    <citation type="submission" date="2021-03" db="EMBL/GenBank/DDBJ databases">
        <authorList>
            <person name="Tagirdzhanova G."/>
        </authorList>
    </citation>
    <scope>NUCLEOTIDE SEQUENCE</scope>
</reference>
<evidence type="ECO:0000256" key="3">
    <source>
        <dbReference type="SAM" id="MobiDB-lite"/>
    </source>
</evidence>
<feature type="compositionally biased region" description="Basic and acidic residues" evidence="3">
    <location>
        <begin position="134"/>
        <end position="145"/>
    </location>
</feature>
<dbReference type="PROSITE" id="PS00463">
    <property type="entry name" value="ZN2_CY6_FUNGAL_1"/>
    <property type="match status" value="1"/>
</dbReference>
<keyword evidence="2" id="KW-0539">Nucleus</keyword>
<dbReference type="AlphaFoldDB" id="A0A8H3IJM6"/>
<dbReference type="GO" id="GO:0008270">
    <property type="term" value="F:zinc ion binding"/>
    <property type="evidence" value="ECO:0007669"/>
    <property type="project" value="InterPro"/>
</dbReference>
<dbReference type="Gene3D" id="4.10.240.10">
    <property type="entry name" value="Zn(2)-C6 fungal-type DNA-binding domain"/>
    <property type="match status" value="1"/>
</dbReference>
<dbReference type="Pfam" id="PF11951">
    <property type="entry name" value="Fungal_trans_2"/>
    <property type="match status" value="1"/>
</dbReference>
<feature type="compositionally biased region" description="Polar residues" evidence="3">
    <location>
        <begin position="155"/>
        <end position="172"/>
    </location>
</feature>
<dbReference type="PANTHER" id="PTHR37534">
    <property type="entry name" value="TRANSCRIPTIONAL ACTIVATOR PROTEIN UGA3"/>
    <property type="match status" value="1"/>
</dbReference>
<dbReference type="InterPro" id="IPR001138">
    <property type="entry name" value="Zn2Cys6_DnaBD"/>
</dbReference>
<dbReference type="OrthoDB" id="5294180at2759"/>
<protein>
    <recommendedName>
        <fullName evidence="4">Zn(2)-C6 fungal-type domain-containing protein</fullName>
    </recommendedName>
</protein>
<dbReference type="InterPro" id="IPR036864">
    <property type="entry name" value="Zn2-C6_fun-type_DNA-bd_sf"/>
</dbReference>
<evidence type="ECO:0000256" key="2">
    <source>
        <dbReference type="ARBA" id="ARBA00023242"/>
    </source>
</evidence>
<keyword evidence="6" id="KW-1185">Reference proteome</keyword>
<dbReference type="Proteomes" id="UP000664169">
    <property type="component" value="Unassembled WGS sequence"/>
</dbReference>
<dbReference type="InterPro" id="IPR021858">
    <property type="entry name" value="Fun_TF"/>
</dbReference>
<proteinExistence type="predicted"/>
<comment type="caution">
    <text evidence="5">The sequence shown here is derived from an EMBL/GenBank/DDBJ whole genome shotgun (WGS) entry which is preliminary data.</text>
</comment>
<evidence type="ECO:0000313" key="5">
    <source>
        <dbReference type="EMBL" id="CAF9923350.1"/>
    </source>
</evidence>
<evidence type="ECO:0000259" key="4">
    <source>
        <dbReference type="PROSITE" id="PS50048"/>
    </source>
</evidence>
<evidence type="ECO:0000256" key="1">
    <source>
        <dbReference type="ARBA" id="ARBA00004123"/>
    </source>
</evidence>
<dbReference type="GO" id="GO:0000981">
    <property type="term" value="F:DNA-binding transcription factor activity, RNA polymerase II-specific"/>
    <property type="evidence" value="ECO:0007669"/>
    <property type="project" value="InterPro"/>
</dbReference>
<dbReference type="EMBL" id="CAJPDQ010000019">
    <property type="protein sequence ID" value="CAF9923350.1"/>
    <property type="molecule type" value="Genomic_DNA"/>
</dbReference>
<feature type="region of interest" description="Disordered" evidence="3">
    <location>
        <begin position="132"/>
        <end position="184"/>
    </location>
</feature>
<name>A0A8H3IJM6_9LECA</name>
<dbReference type="SUPFAM" id="SSF57701">
    <property type="entry name" value="Zn2/Cys6 DNA-binding domain"/>
    <property type="match status" value="1"/>
</dbReference>
<evidence type="ECO:0000313" key="6">
    <source>
        <dbReference type="Proteomes" id="UP000664169"/>
    </source>
</evidence>
<feature type="domain" description="Zn(2)-C6 fungal-type" evidence="4">
    <location>
        <begin position="77"/>
        <end position="107"/>
    </location>
</feature>
<comment type="subcellular location">
    <subcellularLocation>
        <location evidence="1">Nucleus</location>
    </subcellularLocation>
</comment>
<dbReference type="Pfam" id="PF00172">
    <property type="entry name" value="Zn_clus"/>
    <property type="match status" value="1"/>
</dbReference>
<gene>
    <name evidence="5" type="ORF">GOMPHAMPRED_002816</name>
</gene>
<dbReference type="PROSITE" id="PS50048">
    <property type="entry name" value="ZN2_CY6_FUNGAL_2"/>
    <property type="match status" value="1"/>
</dbReference>
<organism evidence="5 6">
    <name type="scientific">Gomphillus americanus</name>
    <dbReference type="NCBI Taxonomy" id="1940652"/>
    <lineage>
        <taxon>Eukaryota</taxon>
        <taxon>Fungi</taxon>
        <taxon>Dikarya</taxon>
        <taxon>Ascomycota</taxon>
        <taxon>Pezizomycotina</taxon>
        <taxon>Lecanoromycetes</taxon>
        <taxon>OSLEUM clade</taxon>
        <taxon>Ostropomycetidae</taxon>
        <taxon>Ostropales</taxon>
        <taxon>Graphidaceae</taxon>
        <taxon>Gomphilloideae</taxon>
        <taxon>Gomphillus</taxon>
    </lineage>
</organism>
<accession>A0A8H3IJM6</accession>